<dbReference type="Gene3D" id="1.10.443.10">
    <property type="entry name" value="Intergrase catalytic core"/>
    <property type="match status" value="1"/>
</dbReference>
<evidence type="ECO:0000256" key="2">
    <source>
        <dbReference type="ARBA" id="ARBA00023172"/>
    </source>
</evidence>
<evidence type="ECO:0008006" key="5">
    <source>
        <dbReference type="Google" id="ProtNLM"/>
    </source>
</evidence>
<evidence type="ECO:0000313" key="4">
    <source>
        <dbReference type="Proteomes" id="UP000694892"/>
    </source>
</evidence>
<dbReference type="GO" id="GO:0006310">
    <property type="term" value="P:DNA recombination"/>
    <property type="evidence" value="ECO:0007669"/>
    <property type="project" value="UniProtKB-KW"/>
</dbReference>
<dbReference type="Gene3D" id="1.10.150.130">
    <property type="match status" value="1"/>
</dbReference>
<sequence>MEFNSNKLEEFISQSLSKKTWRDYLSTWQNWLNHKAKREGVNGDLDNLILLMLEHTDAQLSVAYVKKQLAGISFFLRLFGQVDITKAAVVKQFLKGWHEEKFVADKRKPITLDLLHKLLLVSESVCLSDYEATLFKLLFLLMFFAALRVSEAASKLKQGGLHINYVQLVDNKLRVLIKKSKIEQLGKGTLLWIGSFERLNLCPVKAYDSFLAIRPNVDGSFFIHSDGLPVTKFQLEHVLKHCLQKSNMEPNAYKSHSFRIGAATQASLLGFGEGFIKRLGRWDSKRYRSYIRPNLIDKC</sequence>
<reference evidence="4" key="1">
    <citation type="journal article" date="2016" name="Nature">
        <title>Genome evolution in the allotetraploid frog Xenopus laevis.</title>
        <authorList>
            <person name="Session A.M."/>
            <person name="Uno Y."/>
            <person name="Kwon T."/>
            <person name="Chapman J.A."/>
            <person name="Toyoda A."/>
            <person name="Takahashi S."/>
            <person name="Fukui A."/>
            <person name="Hikosaka A."/>
            <person name="Suzuki A."/>
            <person name="Kondo M."/>
            <person name="van Heeringen S.J."/>
            <person name="Quigley I."/>
            <person name="Heinz S."/>
            <person name="Ogino H."/>
            <person name="Ochi H."/>
            <person name="Hellsten U."/>
            <person name="Lyons J.B."/>
            <person name="Simakov O."/>
            <person name="Putnam N."/>
            <person name="Stites J."/>
            <person name="Kuroki Y."/>
            <person name="Tanaka T."/>
            <person name="Michiue T."/>
            <person name="Watanabe M."/>
            <person name="Bogdanovic O."/>
            <person name="Lister R."/>
            <person name="Georgiou G."/>
            <person name="Paranjpe S.S."/>
            <person name="van Kruijsbergen I."/>
            <person name="Shu S."/>
            <person name="Carlson J."/>
            <person name="Kinoshita T."/>
            <person name="Ohta Y."/>
            <person name="Mawaribuchi S."/>
            <person name="Jenkins J."/>
            <person name="Grimwood J."/>
            <person name="Schmutz J."/>
            <person name="Mitros T."/>
            <person name="Mozaffari S.V."/>
            <person name="Suzuki Y."/>
            <person name="Haramoto Y."/>
            <person name="Yamamoto T.S."/>
            <person name="Takagi C."/>
            <person name="Heald R."/>
            <person name="Miller K."/>
            <person name="Haudenschild C."/>
            <person name="Kitzman J."/>
            <person name="Nakayama T."/>
            <person name="Izutsu Y."/>
            <person name="Robert J."/>
            <person name="Fortriede J."/>
            <person name="Burns K."/>
            <person name="Lotay V."/>
            <person name="Karimi K."/>
            <person name="Yasuoka Y."/>
            <person name="Dichmann D.S."/>
            <person name="Flajnik M.F."/>
            <person name="Houston D.W."/>
            <person name="Shendure J."/>
            <person name="DuPasquier L."/>
            <person name="Vize P.D."/>
            <person name="Zorn A.M."/>
            <person name="Ito M."/>
            <person name="Marcotte E.M."/>
            <person name="Wallingford J.B."/>
            <person name="Ito Y."/>
            <person name="Asashima M."/>
            <person name="Ueno N."/>
            <person name="Matsuda Y."/>
            <person name="Veenstra G.J."/>
            <person name="Fujiyama A."/>
            <person name="Harland R.M."/>
            <person name="Taira M."/>
            <person name="Rokhsar D.S."/>
        </authorList>
    </citation>
    <scope>NUCLEOTIDE SEQUENCE [LARGE SCALE GENOMIC DNA]</scope>
    <source>
        <strain evidence="4">J</strain>
    </source>
</reference>
<dbReference type="InterPro" id="IPR052925">
    <property type="entry name" value="Phage_Integrase-like_Recomb"/>
</dbReference>
<dbReference type="InterPro" id="IPR013762">
    <property type="entry name" value="Integrase-like_cat_sf"/>
</dbReference>
<accession>A0A974HFR4</accession>
<keyword evidence="1" id="KW-0238">DNA-binding</keyword>
<dbReference type="AlphaFoldDB" id="A0A974HFR4"/>
<dbReference type="GO" id="GO:0015074">
    <property type="term" value="P:DNA integration"/>
    <property type="evidence" value="ECO:0007669"/>
    <property type="project" value="InterPro"/>
</dbReference>
<proteinExistence type="predicted"/>
<dbReference type="EMBL" id="CM004476">
    <property type="protein sequence ID" value="OCT76264.1"/>
    <property type="molecule type" value="Genomic_DNA"/>
</dbReference>
<dbReference type="InterPro" id="IPR010998">
    <property type="entry name" value="Integrase_recombinase_N"/>
</dbReference>
<evidence type="ECO:0000256" key="1">
    <source>
        <dbReference type="ARBA" id="ARBA00023125"/>
    </source>
</evidence>
<organism evidence="3 4">
    <name type="scientific">Xenopus laevis</name>
    <name type="common">African clawed frog</name>
    <dbReference type="NCBI Taxonomy" id="8355"/>
    <lineage>
        <taxon>Eukaryota</taxon>
        <taxon>Metazoa</taxon>
        <taxon>Chordata</taxon>
        <taxon>Craniata</taxon>
        <taxon>Vertebrata</taxon>
        <taxon>Euteleostomi</taxon>
        <taxon>Amphibia</taxon>
        <taxon>Batrachia</taxon>
        <taxon>Anura</taxon>
        <taxon>Pipoidea</taxon>
        <taxon>Pipidae</taxon>
        <taxon>Xenopodinae</taxon>
        <taxon>Xenopus</taxon>
        <taxon>Xenopus</taxon>
    </lineage>
</organism>
<dbReference type="PANTHER" id="PTHR34605">
    <property type="entry name" value="PHAGE_INTEGRASE DOMAIN-CONTAINING PROTEIN"/>
    <property type="match status" value="1"/>
</dbReference>
<dbReference type="OMA" id="MEPNAYK"/>
<dbReference type="InterPro" id="IPR011010">
    <property type="entry name" value="DNA_brk_join_enz"/>
</dbReference>
<evidence type="ECO:0000313" key="3">
    <source>
        <dbReference type="EMBL" id="OCT76264.1"/>
    </source>
</evidence>
<dbReference type="Proteomes" id="UP000694892">
    <property type="component" value="Chromosome 6L"/>
</dbReference>
<name>A0A974HFR4_XENLA</name>
<gene>
    <name evidence="3" type="ORF">XELAEV_18031459mg</name>
</gene>
<keyword evidence="2" id="KW-0233">DNA recombination</keyword>
<dbReference type="GO" id="GO:0003677">
    <property type="term" value="F:DNA binding"/>
    <property type="evidence" value="ECO:0007669"/>
    <property type="project" value="UniProtKB-KW"/>
</dbReference>
<dbReference type="SUPFAM" id="SSF47823">
    <property type="entry name" value="lambda integrase-like, N-terminal domain"/>
    <property type="match status" value="1"/>
</dbReference>
<protein>
    <recommendedName>
        <fullName evidence="5">Tyr recombinase domain-containing protein</fullName>
    </recommendedName>
</protein>
<dbReference type="PANTHER" id="PTHR34605:SF3">
    <property type="entry name" value="P CELL-TYPE AGGLUTINATION PROTEIN MAP4-LIKE-RELATED"/>
    <property type="match status" value="1"/>
</dbReference>
<dbReference type="SUPFAM" id="SSF56349">
    <property type="entry name" value="DNA breaking-rejoining enzymes"/>
    <property type="match status" value="1"/>
</dbReference>